<dbReference type="Proteomes" id="UP000246058">
    <property type="component" value="Chromosome"/>
</dbReference>
<gene>
    <name evidence="1" type="ORF">DK427_09505</name>
</gene>
<evidence type="ECO:0000313" key="2">
    <source>
        <dbReference type="Proteomes" id="UP000246058"/>
    </source>
</evidence>
<evidence type="ECO:0000313" key="1">
    <source>
        <dbReference type="EMBL" id="AWN35940.1"/>
    </source>
</evidence>
<reference evidence="1 2" key="1">
    <citation type="submission" date="2018-05" db="EMBL/GenBank/DDBJ databases">
        <title>Complete Genome Sequence of Methylobacterium sp. 17Sr1-43.</title>
        <authorList>
            <person name="Srinivasan S."/>
        </authorList>
    </citation>
    <scope>NUCLEOTIDE SEQUENCE [LARGE SCALE GENOMIC DNA]</scope>
    <source>
        <strain evidence="1 2">17Sr1-43</strain>
    </source>
</reference>
<dbReference type="OrthoDB" id="8001426at2"/>
<name>A0A2U8VR36_9HYPH</name>
<dbReference type="RefSeq" id="WP_109951052.1">
    <property type="nucleotide sequence ID" value="NZ_CP029551.1"/>
</dbReference>
<proteinExistence type="predicted"/>
<sequence length="91" mass="10240">MRNDGTSPDGSLDRLGAQVLRVQDASLTLADELVLFTLGAQMVWFDFWLRPLLQAGAEMRTWQAQQARTARLIRRGIPEPLAREGLHLLPD</sequence>
<dbReference type="AlphaFoldDB" id="A0A2U8VR36"/>
<keyword evidence="2" id="KW-1185">Reference proteome</keyword>
<accession>A0A2U8VR36</accession>
<organism evidence="1 2">
    <name type="scientific">Methylobacterium radiodurans</name>
    <dbReference type="NCBI Taxonomy" id="2202828"/>
    <lineage>
        <taxon>Bacteria</taxon>
        <taxon>Pseudomonadati</taxon>
        <taxon>Pseudomonadota</taxon>
        <taxon>Alphaproteobacteria</taxon>
        <taxon>Hyphomicrobiales</taxon>
        <taxon>Methylobacteriaceae</taxon>
        <taxon>Methylobacterium</taxon>
    </lineage>
</organism>
<dbReference type="KEGG" id="meti:DK427_09505"/>
<protein>
    <submittedName>
        <fullName evidence="1">Uncharacterized protein</fullName>
    </submittedName>
</protein>
<dbReference type="EMBL" id="CP029551">
    <property type="protein sequence ID" value="AWN35940.1"/>
    <property type="molecule type" value="Genomic_DNA"/>
</dbReference>